<evidence type="ECO:0000313" key="3">
    <source>
        <dbReference type="WBParaSite" id="ACRNAN_scaffold23118.g19888.t1"/>
    </source>
</evidence>
<organism evidence="2 3">
    <name type="scientific">Acrobeloides nanus</name>
    <dbReference type="NCBI Taxonomy" id="290746"/>
    <lineage>
        <taxon>Eukaryota</taxon>
        <taxon>Metazoa</taxon>
        <taxon>Ecdysozoa</taxon>
        <taxon>Nematoda</taxon>
        <taxon>Chromadorea</taxon>
        <taxon>Rhabditida</taxon>
        <taxon>Tylenchina</taxon>
        <taxon>Cephalobomorpha</taxon>
        <taxon>Cephaloboidea</taxon>
        <taxon>Cephalobidae</taxon>
        <taxon>Acrobeloides</taxon>
    </lineage>
</organism>
<dbReference type="WBParaSite" id="ACRNAN_scaffold23118.g19888.t1">
    <property type="protein sequence ID" value="ACRNAN_scaffold23118.g19888.t1"/>
    <property type="gene ID" value="ACRNAN_scaffold23118.g19888"/>
</dbReference>
<sequence>MTVENLAKVFAPSLFRDESLPHQILIKNREGNDNLISWVLTMNGLQASVIKLLIQNSHIIGMPRTFYKASRKPSDLRRHEWKLLNSSVTREFGVCRNLRPPRSMSVAPNLRNQFSVTIAGQPTVEKEENLEDRYSIRESSKKRKNRRASSLTRLFGNVKSFLTTSSSENEHRARCMEPNSMPRFHRSPSLSPNVKFRNRPPTNGKDQFLNFEDEPKVLTPPDVEKSPGFSNSRFIIEEIKKADKNEASNIRISATINLVIMGMNM</sequence>
<reference evidence="3" key="1">
    <citation type="submission" date="2022-11" db="UniProtKB">
        <authorList>
            <consortium name="WormBaseParasite"/>
        </authorList>
    </citation>
    <scope>IDENTIFICATION</scope>
</reference>
<dbReference type="InterPro" id="IPR000198">
    <property type="entry name" value="RhoGAP_dom"/>
</dbReference>
<dbReference type="PROSITE" id="PS50238">
    <property type="entry name" value="RHOGAP"/>
    <property type="match status" value="1"/>
</dbReference>
<name>A0A914DBS8_9BILA</name>
<keyword evidence="2" id="KW-1185">Reference proteome</keyword>
<dbReference type="InterPro" id="IPR008936">
    <property type="entry name" value="Rho_GTPase_activation_prot"/>
</dbReference>
<evidence type="ECO:0000313" key="2">
    <source>
        <dbReference type="Proteomes" id="UP000887540"/>
    </source>
</evidence>
<feature type="domain" description="Rho-GAP" evidence="1">
    <location>
        <begin position="1"/>
        <end position="61"/>
    </location>
</feature>
<protein>
    <submittedName>
        <fullName evidence="3">Rho-GAP domain-containing protein</fullName>
    </submittedName>
</protein>
<proteinExistence type="predicted"/>
<dbReference type="SUPFAM" id="SSF48350">
    <property type="entry name" value="GTPase activation domain, GAP"/>
    <property type="match status" value="1"/>
</dbReference>
<dbReference type="AlphaFoldDB" id="A0A914DBS8"/>
<evidence type="ECO:0000259" key="1">
    <source>
        <dbReference type="PROSITE" id="PS50238"/>
    </source>
</evidence>
<dbReference type="GO" id="GO:0007165">
    <property type="term" value="P:signal transduction"/>
    <property type="evidence" value="ECO:0007669"/>
    <property type="project" value="InterPro"/>
</dbReference>
<accession>A0A914DBS8</accession>
<dbReference type="Proteomes" id="UP000887540">
    <property type="component" value="Unplaced"/>
</dbReference>
<dbReference type="Gene3D" id="1.10.555.10">
    <property type="entry name" value="Rho GTPase activation protein"/>
    <property type="match status" value="1"/>
</dbReference>